<evidence type="ECO:0000313" key="3">
    <source>
        <dbReference type="Proteomes" id="UP001489004"/>
    </source>
</evidence>
<sequence>MFAVPVRPPLVFVRGKDDRKKDLRHTPSPPSPKHHHDLLHGDLTGLGTSPDTKHAHNPSHLRPTKFSEAAEEQDRQTAPVDDEEGAKEQPFEPPRGIASLLKPSNDMVVVS</sequence>
<evidence type="ECO:0000313" key="2">
    <source>
        <dbReference type="EMBL" id="KAK9817692.1"/>
    </source>
</evidence>
<reference evidence="2 3" key="1">
    <citation type="journal article" date="2024" name="Nat. Commun.">
        <title>Phylogenomics reveals the evolutionary origins of lichenization in chlorophyte algae.</title>
        <authorList>
            <person name="Puginier C."/>
            <person name="Libourel C."/>
            <person name="Otte J."/>
            <person name="Skaloud P."/>
            <person name="Haon M."/>
            <person name="Grisel S."/>
            <person name="Petersen M."/>
            <person name="Berrin J.G."/>
            <person name="Delaux P.M."/>
            <person name="Dal Grande F."/>
            <person name="Keller J."/>
        </authorList>
    </citation>
    <scope>NUCLEOTIDE SEQUENCE [LARGE SCALE GENOMIC DNA]</scope>
    <source>
        <strain evidence="2 3">SAG 2043</strain>
    </source>
</reference>
<feature type="compositionally biased region" description="Basic and acidic residues" evidence="1">
    <location>
        <begin position="14"/>
        <end position="25"/>
    </location>
</feature>
<proteinExistence type="predicted"/>
<organism evidence="2 3">
    <name type="scientific">[Myrmecia] bisecta</name>
    <dbReference type="NCBI Taxonomy" id="41462"/>
    <lineage>
        <taxon>Eukaryota</taxon>
        <taxon>Viridiplantae</taxon>
        <taxon>Chlorophyta</taxon>
        <taxon>core chlorophytes</taxon>
        <taxon>Trebouxiophyceae</taxon>
        <taxon>Trebouxiales</taxon>
        <taxon>Trebouxiaceae</taxon>
        <taxon>Myrmecia</taxon>
    </lineage>
</organism>
<evidence type="ECO:0000256" key="1">
    <source>
        <dbReference type="SAM" id="MobiDB-lite"/>
    </source>
</evidence>
<gene>
    <name evidence="2" type="ORF">WJX72_000725</name>
</gene>
<dbReference type="Proteomes" id="UP001489004">
    <property type="component" value="Unassembled WGS sequence"/>
</dbReference>
<comment type="caution">
    <text evidence="2">The sequence shown here is derived from an EMBL/GenBank/DDBJ whole genome shotgun (WGS) entry which is preliminary data.</text>
</comment>
<protein>
    <submittedName>
        <fullName evidence="2">Uncharacterized protein</fullName>
    </submittedName>
</protein>
<name>A0AAW1QAX4_9CHLO</name>
<dbReference type="EMBL" id="JALJOR010000004">
    <property type="protein sequence ID" value="KAK9817692.1"/>
    <property type="molecule type" value="Genomic_DNA"/>
</dbReference>
<keyword evidence="3" id="KW-1185">Reference proteome</keyword>
<accession>A0AAW1QAX4</accession>
<dbReference type="AlphaFoldDB" id="A0AAW1QAX4"/>
<feature type="region of interest" description="Disordered" evidence="1">
    <location>
        <begin position="1"/>
        <end position="111"/>
    </location>
</feature>